<dbReference type="EMBL" id="CASHSV030000513">
    <property type="protein sequence ID" value="CAJ2668409.1"/>
    <property type="molecule type" value="Genomic_DNA"/>
</dbReference>
<protein>
    <submittedName>
        <fullName evidence="1">Uncharacterized protein</fullName>
    </submittedName>
</protein>
<name>A0ACB0LJ68_TRIPR</name>
<evidence type="ECO:0000313" key="1">
    <source>
        <dbReference type="EMBL" id="CAJ2668409.1"/>
    </source>
</evidence>
<reference evidence="1" key="1">
    <citation type="submission" date="2023-10" db="EMBL/GenBank/DDBJ databases">
        <authorList>
            <person name="Rodriguez Cubillos JULIANA M."/>
            <person name="De Vega J."/>
        </authorList>
    </citation>
    <scope>NUCLEOTIDE SEQUENCE</scope>
</reference>
<evidence type="ECO:0000313" key="2">
    <source>
        <dbReference type="Proteomes" id="UP001177021"/>
    </source>
</evidence>
<gene>
    <name evidence="1" type="ORF">MILVUS5_LOCUS32796</name>
</gene>
<accession>A0ACB0LJ68</accession>
<dbReference type="Proteomes" id="UP001177021">
    <property type="component" value="Unassembled WGS sequence"/>
</dbReference>
<organism evidence="1 2">
    <name type="scientific">Trifolium pratense</name>
    <name type="common">Red clover</name>
    <dbReference type="NCBI Taxonomy" id="57577"/>
    <lineage>
        <taxon>Eukaryota</taxon>
        <taxon>Viridiplantae</taxon>
        <taxon>Streptophyta</taxon>
        <taxon>Embryophyta</taxon>
        <taxon>Tracheophyta</taxon>
        <taxon>Spermatophyta</taxon>
        <taxon>Magnoliopsida</taxon>
        <taxon>eudicotyledons</taxon>
        <taxon>Gunneridae</taxon>
        <taxon>Pentapetalae</taxon>
        <taxon>rosids</taxon>
        <taxon>fabids</taxon>
        <taxon>Fabales</taxon>
        <taxon>Fabaceae</taxon>
        <taxon>Papilionoideae</taxon>
        <taxon>50 kb inversion clade</taxon>
        <taxon>NPAAA clade</taxon>
        <taxon>Hologalegina</taxon>
        <taxon>IRL clade</taxon>
        <taxon>Trifolieae</taxon>
        <taxon>Trifolium</taxon>
    </lineage>
</organism>
<sequence length="336" mass="38626">MSHDKDDSLQSISVQLKGENYPYWSYVMKNFLTGKDMWSYIDGTSVKPMDRKDVDKYAEALKTWNKNNSKVITWINNSVSQSIGMQLAKFDTAQEVWEHLKRLYEQSNFVKRYKLESDIRELKQNNMTIHEFYSAMTNLWDQLALMESPELKVVKAYNDHREEQRLVQLLMALRDDFEGLRGAILHRIPLPKVDSVVSELLAEETRLKSQSNPHQARGIISNPSSVFAAPFHKGKPQGRAVIGFDECSFCRGKGHWKSQCPKLLKASRTNFRSPLSNVADIASTMFEFVRLIWFLVSLDCIGLDVGLIWFGSPLLVDRDLNWVDLLSGLICNKLKA</sequence>
<proteinExistence type="predicted"/>
<keyword evidence="2" id="KW-1185">Reference proteome</keyword>
<comment type="caution">
    <text evidence="1">The sequence shown here is derived from an EMBL/GenBank/DDBJ whole genome shotgun (WGS) entry which is preliminary data.</text>
</comment>